<dbReference type="InterPro" id="IPR001763">
    <property type="entry name" value="Rhodanese-like_dom"/>
</dbReference>
<name>A0A367RHY5_NOSPU</name>
<dbReference type="Proteomes" id="UP000252085">
    <property type="component" value="Unassembled WGS sequence"/>
</dbReference>
<evidence type="ECO:0000313" key="2">
    <source>
        <dbReference type="EMBL" id="RCJ36156.1"/>
    </source>
</evidence>
<dbReference type="CDD" id="cd00158">
    <property type="entry name" value="RHOD"/>
    <property type="match status" value="1"/>
</dbReference>
<gene>
    <name evidence="2" type="ORF">A6769_17785</name>
</gene>
<protein>
    <submittedName>
        <fullName evidence="2">Sulfurtransferase</fullName>
    </submittedName>
</protein>
<dbReference type="InterPro" id="IPR050229">
    <property type="entry name" value="GlpE_sulfurtransferase"/>
</dbReference>
<dbReference type="GO" id="GO:0016740">
    <property type="term" value="F:transferase activity"/>
    <property type="evidence" value="ECO:0007669"/>
    <property type="project" value="UniProtKB-KW"/>
</dbReference>
<dbReference type="Gene3D" id="3.40.250.10">
    <property type="entry name" value="Rhodanese-like domain"/>
    <property type="match status" value="1"/>
</dbReference>
<dbReference type="PROSITE" id="PS50206">
    <property type="entry name" value="RHODANESE_3"/>
    <property type="match status" value="1"/>
</dbReference>
<comment type="caution">
    <text evidence="2">The sequence shown here is derived from an EMBL/GenBank/DDBJ whole genome shotgun (WGS) entry which is preliminary data.</text>
</comment>
<proteinExistence type="predicted"/>
<keyword evidence="2" id="KW-0808">Transferase</keyword>
<dbReference type="PANTHER" id="PTHR43031">
    <property type="entry name" value="FAD-DEPENDENT OXIDOREDUCTASE"/>
    <property type="match status" value="1"/>
</dbReference>
<organism evidence="2 3">
    <name type="scientific">Nostoc punctiforme NIES-2108</name>
    <dbReference type="NCBI Taxonomy" id="1356359"/>
    <lineage>
        <taxon>Bacteria</taxon>
        <taxon>Bacillati</taxon>
        <taxon>Cyanobacteriota</taxon>
        <taxon>Cyanophyceae</taxon>
        <taxon>Nostocales</taxon>
        <taxon>Nostocaceae</taxon>
        <taxon>Nostoc</taxon>
    </lineage>
</organism>
<dbReference type="AlphaFoldDB" id="A0A367RHY5"/>
<sequence length="153" mass="17159">MRSLTFNFLKLLIRFQFPTVEEINCNQLAELLSDSAKLHPLVLDARSQAEYTVSHIETAVRIDPLTEDLAAVATVSKDRPIVVYCAVGYRSAKLAQKLDEAGIKCIYNLTGGIFQWANEGRPIFQNGHPTKVVHPYNAIWGKLLKATYHAQEC</sequence>
<dbReference type="SMART" id="SM00450">
    <property type="entry name" value="RHOD"/>
    <property type="match status" value="1"/>
</dbReference>
<accession>A0A367RHY5</accession>
<evidence type="ECO:0000259" key="1">
    <source>
        <dbReference type="PROSITE" id="PS50206"/>
    </source>
</evidence>
<dbReference type="SUPFAM" id="SSF52821">
    <property type="entry name" value="Rhodanese/Cell cycle control phosphatase"/>
    <property type="match status" value="1"/>
</dbReference>
<dbReference type="EMBL" id="LXQE01000150">
    <property type="protein sequence ID" value="RCJ36156.1"/>
    <property type="molecule type" value="Genomic_DNA"/>
</dbReference>
<dbReference type="Pfam" id="PF00581">
    <property type="entry name" value="Rhodanese"/>
    <property type="match status" value="1"/>
</dbReference>
<feature type="domain" description="Rhodanese" evidence="1">
    <location>
        <begin position="41"/>
        <end position="125"/>
    </location>
</feature>
<dbReference type="InterPro" id="IPR036873">
    <property type="entry name" value="Rhodanese-like_dom_sf"/>
</dbReference>
<dbReference type="PANTHER" id="PTHR43031:SF1">
    <property type="entry name" value="PYRIDINE NUCLEOTIDE-DISULPHIDE OXIDOREDUCTASE"/>
    <property type="match status" value="1"/>
</dbReference>
<evidence type="ECO:0000313" key="3">
    <source>
        <dbReference type="Proteomes" id="UP000252085"/>
    </source>
</evidence>
<reference evidence="2 3" key="1">
    <citation type="submission" date="2016-04" db="EMBL/GenBank/DDBJ databases">
        <authorList>
            <person name="Evans L.H."/>
            <person name="Alamgir A."/>
            <person name="Owens N."/>
            <person name="Weber N.D."/>
            <person name="Virtaneva K."/>
            <person name="Barbian K."/>
            <person name="Babar A."/>
            <person name="Rosenke K."/>
        </authorList>
    </citation>
    <scope>NUCLEOTIDE SEQUENCE [LARGE SCALE GENOMIC DNA]</scope>
    <source>
        <strain evidence="2">NIES-2108</strain>
    </source>
</reference>